<proteinExistence type="predicted"/>
<name>A0A6J5LJP4_9CAUD</name>
<evidence type="ECO:0000313" key="1">
    <source>
        <dbReference type="EMBL" id="CAB4128149.1"/>
    </source>
</evidence>
<accession>A0A6J5LJP4</accession>
<organism evidence="2">
    <name type="scientific">uncultured Caudovirales phage</name>
    <dbReference type="NCBI Taxonomy" id="2100421"/>
    <lineage>
        <taxon>Viruses</taxon>
        <taxon>Duplodnaviria</taxon>
        <taxon>Heunggongvirae</taxon>
        <taxon>Uroviricota</taxon>
        <taxon>Caudoviricetes</taxon>
        <taxon>Peduoviridae</taxon>
        <taxon>Maltschvirus</taxon>
        <taxon>Maltschvirus maltsch</taxon>
    </lineage>
</organism>
<evidence type="ECO:0000313" key="2">
    <source>
        <dbReference type="EMBL" id="CAB4134395.1"/>
    </source>
</evidence>
<dbReference type="EMBL" id="LR796219">
    <property type="protein sequence ID" value="CAB4128149.1"/>
    <property type="molecule type" value="Genomic_DNA"/>
</dbReference>
<protein>
    <submittedName>
        <fullName evidence="2">Uncharacterized protein</fullName>
    </submittedName>
</protein>
<dbReference type="EMBL" id="LR796281">
    <property type="protein sequence ID" value="CAB4134395.1"/>
    <property type="molecule type" value="Genomic_DNA"/>
</dbReference>
<gene>
    <name evidence="1" type="ORF">UFOVP104_19</name>
    <name evidence="2" type="ORF">UFOVP271_54</name>
</gene>
<sequence>MAKAQLELDDLLVNEAKRIALLNGLNQSKQSVTTLVYKSFSELIKYLDDESFEQITGLKK</sequence>
<reference evidence="2" key="1">
    <citation type="submission" date="2020-04" db="EMBL/GenBank/DDBJ databases">
        <authorList>
            <person name="Chiriac C."/>
            <person name="Salcher M."/>
            <person name="Ghai R."/>
            <person name="Kavagutti S V."/>
        </authorList>
    </citation>
    <scope>NUCLEOTIDE SEQUENCE</scope>
</reference>